<name>A0A1L7N6T6_PSEPU</name>
<accession>A0A1L7N6T6</accession>
<evidence type="ECO:0000313" key="3">
    <source>
        <dbReference type="EMBL" id="BAW21163.1"/>
    </source>
</evidence>
<organism evidence="3 4">
    <name type="scientific">Pseudomonas putida</name>
    <name type="common">Arthrobacter siderocapsulatus</name>
    <dbReference type="NCBI Taxonomy" id="303"/>
    <lineage>
        <taxon>Bacteria</taxon>
        <taxon>Pseudomonadati</taxon>
        <taxon>Pseudomonadota</taxon>
        <taxon>Gammaproteobacteria</taxon>
        <taxon>Pseudomonadales</taxon>
        <taxon>Pseudomonadaceae</taxon>
        <taxon>Pseudomonas</taxon>
    </lineage>
</organism>
<feature type="domain" description="XdhC- CoxI" evidence="1">
    <location>
        <begin position="21"/>
        <end position="87"/>
    </location>
</feature>
<dbReference type="PANTHER" id="PTHR30388:SF4">
    <property type="entry name" value="MOLYBDENUM COFACTOR INSERTION CHAPERONE PAOD"/>
    <property type="match status" value="1"/>
</dbReference>
<sequence length="340" mass="36071">MANLSQEPDTAVAVLCKALEWLNQGHQVALATVLRTWGSAPRRAGSMVAINDAGAFCGSVSGGCVETGVLEEALEVMEQGGSRTLSFEISDETAWSVGLACGGTIAIRIDPMTGPGAARADLYEVIIARVSQRRSCFLVTDLGCGRVDLYDSEASLRELFPGLPSVQLEAGIFRVGEQQKFLNVFQPLARLIVLGGVHIAQMLVPMALLAGFEPVVVERRKAFAAEGRFLGVPVLMEEAGVALGMLSPDTRTAVVALTHNPELDDPGLIAALSSPAFYVGALGSRRTHEQRRQRLLRGGVGLEQVERLHAPIGLPIGASTPAEIAVSILAEIISELRGKR</sequence>
<gene>
    <name evidence="3" type="ORF">KF715C_ch5900</name>
</gene>
<proteinExistence type="predicted"/>
<protein>
    <submittedName>
        <fullName evidence="3">Putative XdhC homologue</fullName>
    </submittedName>
</protein>
<dbReference type="Pfam" id="PF02625">
    <property type="entry name" value="XdhC_CoxI"/>
    <property type="match status" value="1"/>
</dbReference>
<dbReference type="InterPro" id="IPR027051">
    <property type="entry name" value="XdhC_Rossmann_dom"/>
</dbReference>
<dbReference type="EMBL" id="AP015029">
    <property type="protein sequence ID" value="BAW21163.1"/>
    <property type="molecule type" value="Genomic_DNA"/>
</dbReference>
<dbReference type="InterPro" id="IPR003777">
    <property type="entry name" value="XdhC_CoxI"/>
</dbReference>
<dbReference type="InterPro" id="IPR052698">
    <property type="entry name" value="MoCofactor_Util/Proc"/>
</dbReference>
<dbReference type="Gene3D" id="3.40.50.720">
    <property type="entry name" value="NAD(P)-binding Rossmann-like Domain"/>
    <property type="match status" value="1"/>
</dbReference>
<dbReference type="PANTHER" id="PTHR30388">
    <property type="entry name" value="ALDEHYDE OXIDOREDUCTASE MOLYBDENUM COFACTOR ASSEMBLY PROTEIN"/>
    <property type="match status" value="1"/>
</dbReference>
<evidence type="ECO:0000313" key="4">
    <source>
        <dbReference type="Proteomes" id="UP000218731"/>
    </source>
</evidence>
<dbReference type="AlphaFoldDB" id="A0A1L7N6T6"/>
<dbReference type="Pfam" id="PF13478">
    <property type="entry name" value="XdhC_C"/>
    <property type="match status" value="1"/>
</dbReference>
<evidence type="ECO:0000259" key="2">
    <source>
        <dbReference type="Pfam" id="PF13478"/>
    </source>
</evidence>
<feature type="domain" description="XdhC Rossmann" evidence="2">
    <location>
        <begin position="191"/>
        <end position="332"/>
    </location>
</feature>
<reference evidence="3 4" key="1">
    <citation type="submission" date="2015-11" db="EMBL/GenBank/DDBJ databases">
        <title>Complete genome sequencing of a biphenyl-degrading bacterium, Pseudomonas putida KF715 (=NBRC110667).</title>
        <authorList>
            <person name="Suenaga H."/>
            <person name="Fujihara N."/>
            <person name="Watanabe T."/>
            <person name="Hirose J."/>
            <person name="Kimura N."/>
            <person name="Yamazoe A."/>
            <person name="Hosoyama A."/>
            <person name="Shimodaira J."/>
            <person name="Furukawa K."/>
        </authorList>
    </citation>
    <scope>NUCLEOTIDE SEQUENCE [LARGE SCALE GENOMIC DNA]</scope>
    <source>
        <strain evidence="3 4">KF715</strain>
    </source>
</reference>
<dbReference type="Proteomes" id="UP000218731">
    <property type="component" value="Chromosome 1"/>
</dbReference>
<evidence type="ECO:0000259" key="1">
    <source>
        <dbReference type="Pfam" id="PF02625"/>
    </source>
</evidence>
<dbReference type="RefSeq" id="WP_096425534.1">
    <property type="nucleotide sequence ID" value="NZ_AP015029.1"/>
</dbReference>